<protein>
    <submittedName>
        <fullName evidence="1">Uncharacterized protein</fullName>
    </submittedName>
</protein>
<gene>
    <name evidence="1" type="ORF">S3E15_02990</name>
</gene>
<accession>A0AAP7W4M9</accession>
<reference evidence="1 2" key="1">
    <citation type="submission" date="2016-12" db="EMBL/GenBank/DDBJ databases">
        <title>Genome Sequences of Twelve Sporeforming Bacillus Species Isolated from Foods.</title>
        <authorList>
            <person name="De Jong A."/>
            <person name="Holsappel S."/>
            <person name="Kuipers O.P."/>
        </authorList>
    </citation>
    <scope>NUCLEOTIDE SEQUENCE [LARGE SCALE GENOMIC DNA]</scope>
    <source>
        <strain evidence="1 2">S3E15</strain>
    </source>
</reference>
<name>A0AAP7W4M9_BACMY</name>
<evidence type="ECO:0000313" key="2">
    <source>
        <dbReference type="Proteomes" id="UP000194131"/>
    </source>
</evidence>
<evidence type="ECO:0000313" key="1">
    <source>
        <dbReference type="EMBL" id="OSX89775.1"/>
    </source>
</evidence>
<dbReference type="EMBL" id="MRWU01000026">
    <property type="protein sequence ID" value="OSX89775.1"/>
    <property type="molecule type" value="Genomic_DNA"/>
</dbReference>
<organism evidence="1 2">
    <name type="scientific">Bacillus mycoides</name>
    <dbReference type="NCBI Taxonomy" id="1405"/>
    <lineage>
        <taxon>Bacteria</taxon>
        <taxon>Bacillati</taxon>
        <taxon>Bacillota</taxon>
        <taxon>Bacilli</taxon>
        <taxon>Bacillales</taxon>
        <taxon>Bacillaceae</taxon>
        <taxon>Bacillus</taxon>
        <taxon>Bacillus cereus group</taxon>
    </lineage>
</organism>
<comment type="caution">
    <text evidence="1">The sequence shown here is derived from an EMBL/GenBank/DDBJ whole genome shotgun (WGS) entry which is preliminary data.</text>
</comment>
<dbReference type="Proteomes" id="UP000194131">
    <property type="component" value="Unassembled WGS sequence"/>
</dbReference>
<dbReference type="AlphaFoldDB" id="A0AAP7W4M9"/>
<sequence>MKVARTVLSGGKDGDNFKVLPIATAQKFLRLYTKTAGN</sequence>
<proteinExistence type="predicted"/>